<proteinExistence type="predicted"/>
<keyword evidence="8" id="KW-0234">DNA repair</keyword>
<dbReference type="GO" id="GO:0046872">
    <property type="term" value="F:metal ion binding"/>
    <property type="evidence" value="ECO:0007669"/>
    <property type="project" value="UniProtKB-KW"/>
</dbReference>
<dbReference type="Pfam" id="PF03372">
    <property type="entry name" value="Exo_endo_phos"/>
    <property type="match status" value="1"/>
</dbReference>
<evidence type="ECO:0000256" key="3">
    <source>
        <dbReference type="ARBA" id="ARBA00022722"/>
    </source>
</evidence>
<dbReference type="GO" id="GO:0003697">
    <property type="term" value="F:single-stranded DNA binding"/>
    <property type="evidence" value="ECO:0007669"/>
    <property type="project" value="TreeGrafter"/>
</dbReference>
<keyword evidence="3" id="KW-0540">Nuclease</keyword>
<dbReference type="InterPro" id="IPR036691">
    <property type="entry name" value="Endo/exonu/phosph_ase_sf"/>
</dbReference>
<dbReference type="InterPro" id="IPR005135">
    <property type="entry name" value="Endo/exonuclease/phosphatase"/>
</dbReference>
<dbReference type="GO" id="GO:0005737">
    <property type="term" value="C:cytoplasm"/>
    <property type="evidence" value="ECO:0007669"/>
    <property type="project" value="TreeGrafter"/>
</dbReference>
<evidence type="ECO:0000256" key="7">
    <source>
        <dbReference type="ARBA" id="ARBA00022842"/>
    </source>
</evidence>
<evidence type="ECO:0000256" key="1">
    <source>
        <dbReference type="ARBA" id="ARBA00001936"/>
    </source>
</evidence>
<dbReference type="RefSeq" id="WP_203924093.1">
    <property type="nucleotide sequence ID" value="NZ_BONZ01000102.1"/>
</dbReference>
<reference evidence="10" key="1">
    <citation type="submission" date="2021-01" db="EMBL/GenBank/DDBJ databases">
        <title>Whole genome shotgun sequence of Rugosimonospora africana NBRC 104875.</title>
        <authorList>
            <person name="Komaki H."/>
            <person name="Tamura T."/>
        </authorList>
    </citation>
    <scope>NUCLEOTIDE SEQUENCE</scope>
    <source>
        <strain evidence="10">NBRC 104875</strain>
    </source>
</reference>
<comment type="cofactor">
    <cofactor evidence="1">
        <name>Mn(2+)</name>
        <dbReference type="ChEBI" id="CHEBI:29035"/>
    </cofactor>
</comment>
<evidence type="ECO:0000256" key="5">
    <source>
        <dbReference type="ARBA" id="ARBA00022763"/>
    </source>
</evidence>
<evidence type="ECO:0000313" key="10">
    <source>
        <dbReference type="EMBL" id="GIH20671.1"/>
    </source>
</evidence>
<dbReference type="PANTHER" id="PTHR15822">
    <property type="entry name" value="TRAF AND TNF RECEPTOR-ASSOCIATED PROTEIN"/>
    <property type="match status" value="1"/>
</dbReference>
<dbReference type="GO" id="GO:0070260">
    <property type="term" value="F:5'-tyrosyl-DNA phosphodiesterase activity"/>
    <property type="evidence" value="ECO:0007669"/>
    <property type="project" value="TreeGrafter"/>
</dbReference>
<keyword evidence="4" id="KW-0479">Metal-binding</keyword>
<dbReference type="Proteomes" id="UP000642748">
    <property type="component" value="Unassembled WGS sequence"/>
</dbReference>
<dbReference type="InterPro" id="IPR051547">
    <property type="entry name" value="TDP2-like"/>
</dbReference>
<protein>
    <recommendedName>
        <fullName evidence="9">Endonuclease/exonuclease/phosphatase domain-containing protein</fullName>
    </recommendedName>
</protein>
<evidence type="ECO:0000259" key="9">
    <source>
        <dbReference type="Pfam" id="PF03372"/>
    </source>
</evidence>
<evidence type="ECO:0000313" key="11">
    <source>
        <dbReference type="Proteomes" id="UP000642748"/>
    </source>
</evidence>
<dbReference type="AlphaFoldDB" id="A0A8J3R1T6"/>
<dbReference type="Gene3D" id="3.60.10.10">
    <property type="entry name" value="Endonuclease/exonuclease/phosphatase"/>
    <property type="match status" value="1"/>
</dbReference>
<evidence type="ECO:0000256" key="8">
    <source>
        <dbReference type="ARBA" id="ARBA00023204"/>
    </source>
</evidence>
<evidence type="ECO:0000256" key="4">
    <source>
        <dbReference type="ARBA" id="ARBA00022723"/>
    </source>
</evidence>
<organism evidence="10 11">
    <name type="scientific">Rugosimonospora africana</name>
    <dbReference type="NCBI Taxonomy" id="556532"/>
    <lineage>
        <taxon>Bacteria</taxon>
        <taxon>Bacillati</taxon>
        <taxon>Actinomycetota</taxon>
        <taxon>Actinomycetes</taxon>
        <taxon>Micromonosporales</taxon>
        <taxon>Micromonosporaceae</taxon>
        <taxon>Rugosimonospora</taxon>
    </lineage>
</organism>
<dbReference type="GO" id="GO:0004518">
    <property type="term" value="F:nuclease activity"/>
    <property type="evidence" value="ECO:0007669"/>
    <property type="project" value="UniProtKB-KW"/>
</dbReference>
<comment type="caution">
    <text evidence="10">The sequence shown here is derived from an EMBL/GenBank/DDBJ whole genome shotgun (WGS) entry which is preliminary data.</text>
</comment>
<keyword evidence="6" id="KW-0378">Hydrolase</keyword>
<keyword evidence="5" id="KW-0227">DNA damage</keyword>
<evidence type="ECO:0000256" key="2">
    <source>
        <dbReference type="ARBA" id="ARBA00001946"/>
    </source>
</evidence>
<comment type="cofactor">
    <cofactor evidence="2">
        <name>Mg(2+)</name>
        <dbReference type="ChEBI" id="CHEBI:18420"/>
    </cofactor>
</comment>
<sequence>MTGAPTPLRLLTFNTLFKGDVRARLRVLGAILERERYDLVCLQEVMYRRNARLLRRVAGAAYPYRAFTGAVALRGGLMLLSRWPIRRCVFTRFAMTGPARPELLMRKGAQVAVVALPGADCAVVNTHLSANRDGDWSPANRYTRVQRGELDRLGALLSAIDPRLPLIVMGDFNLPRSSRVLAEFAAAQSLADTMNGSREPTYRPTPQFPSPPAFDHVLLRSAPAGDLKPRARLVFQDAVTLPDGRSAYLSDHYGIETELLR</sequence>
<dbReference type="EMBL" id="BONZ01000102">
    <property type="protein sequence ID" value="GIH20671.1"/>
    <property type="molecule type" value="Genomic_DNA"/>
</dbReference>
<dbReference type="GO" id="GO:0006302">
    <property type="term" value="P:double-strand break repair"/>
    <property type="evidence" value="ECO:0007669"/>
    <property type="project" value="TreeGrafter"/>
</dbReference>
<dbReference type="SUPFAM" id="SSF56219">
    <property type="entry name" value="DNase I-like"/>
    <property type="match status" value="1"/>
</dbReference>
<keyword evidence="11" id="KW-1185">Reference proteome</keyword>
<keyword evidence="7" id="KW-0460">Magnesium</keyword>
<accession>A0A8J3R1T6</accession>
<gene>
    <name evidence="10" type="ORF">Raf01_88430</name>
</gene>
<feature type="domain" description="Endonuclease/exonuclease/phosphatase" evidence="9">
    <location>
        <begin position="11"/>
        <end position="252"/>
    </location>
</feature>
<evidence type="ECO:0000256" key="6">
    <source>
        <dbReference type="ARBA" id="ARBA00022801"/>
    </source>
</evidence>
<dbReference type="PANTHER" id="PTHR15822:SF4">
    <property type="entry name" value="TYROSYL-DNA PHOSPHODIESTERASE 2"/>
    <property type="match status" value="1"/>
</dbReference>
<name>A0A8J3R1T6_9ACTN</name>